<evidence type="ECO:0000256" key="4">
    <source>
        <dbReference type="ARBA" id="ARBA00022519"/>
    </source>
</evidence>
<comment type="subcellular location">
    <subcellularLocation>
        <location evidence="1">Cell inner membrane</location>
        <topology evidence="1">Multi-pass membrane protein</topology>
    </subcellularLocation>
</comment>
<feature type="transmembrane region" description="Helical" evidence="9">
    <location>
        <begin position="77"/>
        <end position="95"/>
    </location>
</feature>
<dbReference type="EMBL" id="JAUSWL010000025">
    <property type="protein sequence ID" value="MDQ0547367.1"/>
    <property type="molecule type" value="Genomic_DNA"/>
</dbReference>
<dbReference type="Proteomes" id="UP001223420">
    <property type="component" value="Unassembled WGS sequence"/>
</dbReference>
<dbReference type="RefSeq" id="WP_007568976.1">
    <property type="nucleotide sequence ID" value="NZ_JAJALK010000027.1"/>
</dbReference>
<dbReference type="PANTHER" id="PTHR30574">
    <property type="entry name" value="INNER MEMBRANE PROTEIN YEDE"/>
    <property type="match status" value="1"/>
</dbReference>
<keyword evidence="6 9" id="KW-1133">Transmembrane helix</keyword>
<feature type="transmembrane region" description="Helical" evidence="9">
    <location>
        <begin position="115"/>
        <end position="133"/>
    </location>
</feature>
<evidence type="ECO:0000256" key="8">
    <source>
        <dbReference type="ARBA" id="ARBA00035655"/>
    </source>
</evidence>
<accession>A0AAJ1U0Y5</accession>
<organism evidence="10 11">
    <name type="scientific">Methylobacterium brachiatum</name>
    <dbReference type="NCBI Taxonomy" id="269660"/>
    <lineage>
        <taxon>Bacteria</taxon>
        <taxon>Pseudomonadati</taxon>
        <taxon>Pseudomonadota</taxon>
        <taxon>Alphaproteobacteria</taxon>
        <taxon>Hyphomicrobiales</taxon>
        <taxon>Methylobacteriaceae</taxon>
        <taxon>Methylobacterium</taxon>
    </lineage>
</organism>
<keyword evidence="7 9" id="KW-0472">Membrane</keyword>
<evidence type="ECO:0000256" key="9">
    <source>
        <dbReference type="SAM" id="Phobius"/>
    </source>
</evidence>
<keyword evidence="5 9" id="KW-0812">Transmembrane</keyword>
<evidence type="ECO:0000256" key="3">
    <source>
        <dbReference type="ARBA" id="ARBA00022475"/>
    </source>
</evidence>
<comment type="similarity">
    <text evidence="8">Belongs to the TsuA/YedE (TC 9.B.102) family.</text>
</comment>
<sequence>MSAFLSPLVGGLLIGASAVVLLLGNGRIAGISGIAGGLLGPSRRDTLWRGAFLVGLLLGPILYRMQAGHWPEVRMEASWPMLIAAGLLVGYGTRLGSGCTSGHGVCGIARLSPRSITAVAVFMVVAAVTVFIVRHGIGT</sequence>
<dbReference type="GO" id="GO:0005886">
    <property type="term" value="C:plasma membrane"/>
    <property type="evidence" value="ECO:0007669"/>
    <property type="project" value="UniProtKB-SubCell"/>
</dbReference>
<evidence type="ECO:0000256" key="1">
    <source>
        <dbReference type="ARBA" id="ARBA00004429"/>
    </source>
</evidence>
<evidence type="ECO:0000256" key="2">
    <source>
        <dbReference type="ARBA" id="ARBA00022448"/>
    </source>
</evidence>
<evidence type="ECO:0000256" key="7">
    <source>
        <dbReference type="ARBA" id="ARBA00023136"/>
    </source>
</evidence>
<evidence type="ECO:0000313" key="11">
    <source>
        <dbReference type="Proteomes" id="UP001223420"/>
    </source>
</evidence>
<evidence type="ECO:0000256" key="6">
    <source>
        <dbReference type="ARBA" id="ARBA00022989"/>
    </source>
</evidence>
<keyword evidence="3" id="KW-1003">Cell membrane</keyword>
<dbReference type="InterPro" id="IPR007272">
    <property type="entry name" value="Sulf_transp_TsuA/YedE"/>
</dbReference>
<proteinExistence type="inferred from homology"/>
<protein>
    <submittedName>
        <fullName evidence="10">Membrane protein YedE/YeeE</fullName>
    </submittedName>
</protein>
<feature type="transmembrane region" description="Helical" evidence="9">
    <location>
        <begin position="46"/>
        <end position="65"/>
    </location>
</feature>
<dbReference type="AlphaFoldDB" id="A0AAJ1U0Y5"/>
<name>A0AAJ1U0Y5_9HYPH</name>
<comment type="caution">
    <text evidence="10">The sequence shown here is derived from an EMBL/GenBank/DDBJ whole genome shotgun (WGS) entry which is preliminary data.</text>
</comment>
<evidence type="ECO:0000256" key="5">
    <source>
        <dbReference type="ARBA" id="ARBA00022692"/>
    </source>
</evidence>
<keyword evidence="4" id="KW-0997">Cell inner membrane</keyword>
<dbReference type="Pfam" id="PF04143">
    <property type="entry name" value="Sulf_transp"/>
    <property type="match status" value="1"/>
</dbReference>
<gene>
    <name evidence="10" type="ORF">QO001_006326</name>
</gene>
<dbReference type="PANTHER" id="PTHR30574:SF1">
    <property type="entry name" value="SULPHUR TRANSPORT DOMAIN-CONTAINING PROTEIN"/>
    <property type="match status" value="1"/>
</dbReference>
<reference evidence="10" key="1">
    <citation type="submission" date="2023-07" db="EMBL/GenBank/DDBJ databases">
        <title>Genomic Encyclopedia of Type Strains, Phase IV (KMG-IV): sequencing the most valuable type-strain genomes for metagenomic binning, comparative biology and taxonomic classification.</title>
        <authorList>
            <person name="Goeker M."/>
        </authorList>
    </citation>
    <scope>NUCLEOTIDE SEQUENCE</scope>
    <source>
        <strain evidence="10">DSM 19569</strain>
    </source>
</reference>
<keyword evidence="2" id="KW-0813">Transport</keyword>
<evidence type="ECO:0000313" key="10">
    <source>
        <dbReference type="EMBL" id="MDQ0547367.1"/>
    </source>
</evidence>